<feature type="domain" description="JmjC" evidence="1">
    <location>
        <begin position="123"/>
        <end position="286"/>
    </location>
</feature>
<comment type="caution">
    <text evidence="2">The sequence shown here is derived from an EMBL/GenBank/DDBJ whole genome shotgun (WGS) entry which is preliminary data.</text>
</comment>
<dbReference type="Proteomes" id="UP000218231">
    <property type="component" value="Unassembled WGS sequence"/>
</dbReference>
<dbReference type="InterPro" id="IPR041667">
    <property type="entry name" value="Cupin_8"/>
</dbReference>
<dbReference type="SUPFAM" id="SSF51197">
    <property type="entry name" value="Clavaminate synthase-like"/>
    <property type="match status" value="1"/>
</dbReference>
<dbReference type="Gene3D" id="2.60.120.650">
    <property type="entry name" value="Cupin"/>
    <property type="match status" value="1"/>
</dbReference>
<dbReference type="AlphaFoldDB" id="A0A2A2K1J2"/>
<dbReference type="PROSITE" id="PS51184">
    <property type="entry name" value="JMJC"/>
    <property type="match status" value="1"/>
</dbReference>
<dbReference type="OrthoDB" id="415358at2759"/>
<dbReference type="STRING" id="2018661.A0A2A2K1J2"/>
<gene>
    <name evidence="2" type="ORF">WR25_02664</name>
</gene>
<dbReference type="PANTHER" id="PTHR12461:SF105">
    <property type="entry name" value="HYPOXIA-INDUCIBLE FACTOR 1-ALPHA INHIBITOR"/>
    <property type="match status" value="1"/>
</dbReference>
<evidence type="ECO:0000313" key="3">
    <source>
        <dbReference type="Proteomes" id="UP000218231"/>
    </source>
</evidence>
<dbReference type="EMBL" id="LIAE01009882">
    <property type="protein sequence ID" value="PAV67794.1"/>
    <property type="molecule type" value="Genomic_DNA"/>
</dbReference>
<evidence type="ECO:0000259" key="1">
    <source>
        <dbReference type="PROSITE" id="PS51184"/>
    </source>
</evidence>
<dbReference type="Pfam" id="PF13621">
    <property type="entry name" value="Cupin_8"/>
    <property type="match status" value="1"/>
</dbReference>
<keyword evidence="3" id="KW-1185">Reference proteome</keyword>
<dbReference type="InterPro" id="IPR003347">
    <property type="entry name" value="JmjC_dom"/>
</dbReference>
<name>A0A2A2K1J2_9BILA</name>
<evidence type="ECO:0000313" key="2">
    <source>
        <dbReference type="EMBL" id="PAV67794.1"/>
    </source>
</evidence>
<dbReference type="SMART" id="SM00558">
    <property type="entry name" value="JmjC"/>
    <property type="match status" value="1"/>
</dbReference>
<dbReference type="PANTHER" id="PTHR12461">
    <property type="entry name" value="HYPOXIA-INDUCIBLE FACTOR 1 ALPHA INHIBITOR-RELATED"/>
    <property type="match status" value="1"/>
</dbReference>
<sequence length="350" mass="38172">MAAEEDTGSMTDHVASAARVEEHVGVTAETFATRIAPVYRPAVLRGLARDWPAVRAAGKGPAATASYLRRFAGGRPLHMFAAAPAAEGRFFYDEDVRGFNFRSAQVLLPVLLDALLAEADRADPAAIYAGSAKTSEAYPGWAEENELPLPLPGASPRLWLGNATRASTHYDMSDNLAVVVAGQRRFSLFPPEQVANLYVGPLEHTIAGQPTSMVDLERPDLGRYPRFAEAAQTMLVAELEPGDALFIPSLWWHDVRAMGPLNVLVNYWWGQRSGGSPFAALLHAMLAIRDLPQGQRAALQSWFHHYVFADAAIMAGDHLPPDARGVLGPASSQREERIRQFLRRALDQEG</sequence>
<proteinExistence type="predicted"/>
<protein>
    <recommendedName>
        <fullName evidence="1">JmjC domain-containing protein</fullName>
    </recommendedName>
</protein>
<accession>A0A2A2K1J2</accession>
<reference evidence="2 3" key="1">
    <citation type="journal article" date="2017" name="Curr. Biol.">
        <title>Genome architecture and evolution of a unichromosomal asexual nematode.</title>
        <authorList>
            <person name="Fradin H."/>
            <person name="Zegar C."/>
            <person name="Gutwein M."/>
            <person name="Lucas J."/>
            <person name="Kovtun M."/>
            <person name="Corcoran D."/>
            <person name="Baugh L.R."/>
            <person name="Kiontke K."/>
            <person name="Gunsalus K."/>
            <person name="Fitch D.H."/>
            <person name="Piano F."/>
        </authorList>
    </citation>
    <scope>NUCLEOTIDE SEQUENCE [LARGE SCALE GENOMIC DNA]</scope>
    <source>
        <strain evidence="2">PF1309</strain>
    </source>
</reference>
<organism evidence="2 3">
    <name type="scientific">Diploscapter pachys</name>
    <dbReference type="NCBI Taxonomy" id="2018661"/>
    <lineage>
        <taxon>Eukaryota</taxon>
        <taxon>Metazoa</taxon>
        <taxon>Ecdysozoa</taxon>
        <taxon>Nematoda</taxon>
        <taxon>Chromadorea</taxon>
        <taxon>Rhabditida</taxon>
        <taxon>Rhabditina</taxon>
        <taxon>Rhabditomorpha</taxon>
        <taxon>Rhabditoidea</taxon>
        <taxon>Rhabditidae</taxon>
        <taxon>Diploscapter</taxon>
    </lineage>
</organism>